<comment type="caution">
    <text evidence="2">The sequence shown here is derived from an EMBL/GenBank/DDBJ whole genome shotgun (WGS) entry which is preliminary data.</text>
</comment>
<keyword evidence="1" id="KW-0732">Signal</keyword>
<accession>A0A9X2VP06</accession>
<evidence type="ECO:0000313" key="2">
    <source>
        <dbReference type="EMBL" id="MCS7480216.1"/>
    </source>
</evidence>
<dbReference type="AlphaFoldDB" id="A0A9X2VP06"/>
<name>A0A9X2VP06_9PSEU</name>
<sequence>MSRPLLAVLACLLLSSCATESAATAPPTVDLGQVASLARARMNEVASATYRTETTFGSQADRMINTDVTGVWRHDAAGSWSTAHVLRTKPKSYPVVDAVLVPGSLYWRSAGSSTWKVAPESEPEAYYSPLGGFALNSGFGAELDYLEPRAATLKASGPDRVDGVDTTRYDLEVDPAKFAALVANPFRRKLHDELVGLNRPVVARVWVDATGLPVKAAFELPFDERRGTTTWFENWGRPVVVETPAL</sequence>
<dbReference type="Gene3D" id="2.50.20.20">
    <property type="match status" value="1"/>
</dbReference>
<evidence type="ECO:0000256" key="1">
    <source>
        <dbReference type="SAM" id="SignalP"/>
    </source>
</evidence>
<proteinExistence type="predicted"/>
<dbReference type="EMBL" id="JANYMP010000012">
    <property type="protein sequence ID" value="MCS7480216.1"/>
    <property type="molecule type" value="Genomic_DNA"/>
</dbReference>
<gene>
    <name evidence="2" type="ORF">NZH93_25460</name>
</gene>
<protein>
    <recommendedName>
        <fullName evidence="4">Outer membrane lipoprotein-sorting protein</fullName>
    </recommendedName>
</protein>
<reference evidence="2" key="1">
    <citation type="submission" date="2022-08" db="EMBL/GenBank/DDBJ databases">
        <authorList>
            <person name="Tistechok S."/>
            <person name="Samborskyy M."/>
            <person name="Roman I."/>
        </authorList>
    </citation>
    <scope>NUCLEOTIDE SEQUENCE</scope>
    <source>
        <strain evidence="2">DSM 103496</strain>
    </source>
</reference>
<dbReference type="SUPFAM" id="SSF89392">
    <property type="entry name" value="Prokaryotic lipoproteins and lipoprotein localization factors"/>
    <property type="match status" value="1"/>
</dbReference>
<dbReference type="RefSeq" id="WP_259625705.1">
    <property type="nucleotide sequence ID" value="NZ_JANYMP010000012.1"/>
</dbReference>
<dbReference type="PROSITE" id="PS51257">
    <property type="entry name" value="PROKAR_LIPOPROTEIN"/>
    <property type="match status" value="1"/>
</dbReference>
<keyword evidence="3" id="KW-1185">Reference proteome</keyword>
<evidence type="ECO:0008006" key="4">
    <source>
        <dbReference type="Google" id="ProtNLM"/>
    </source>
</evidence>
<evidence type="ECO:0000313" key="3">
    <source>
        <dbReference type="Proteomes" id="UP001141259"/>
    </source>
</evidence>
<dbReference type="Proteomes" id="UP001141259">
    <property type="component" value="Unassembled WGS sequence"/>
</dbReference>
<feature type="chain" id="PRO_5040993289" description="Outer membrane lipoprotein-sorting protein" evidence="1">
    <location>
        <begin position="23"/>
        <end position="246"/>
    </location>
</feature>
<feature type="signal peptide" evidence="1">
    <location>
        <begin position="1"/>
        <end position="22"/>
    </location>
</feature>
<organism evidence="2 3">
    <name type="scientific">Umezawaea endophytica</name>
    <dbReference type="NCBI Taxonomy" id="1654476"/>
    <lineage>
        <taxon>Bacteria</taxon>
        <taxon>Bacillati</taxon>
        <taxon>Actinomycetota</taxon>
        <taxon>Actinomycetes</taxon>
        <taxon>Pseudonocardiales</taxon>
        <taxon>Pseudonocardiaceae</taxon>
        <taxon>Umezawaea</taxon>
    </lineage>
</organism>
<dbReference type="InterPro" id="IPR029046">
    <property type="entry name" value="LolA/LolB/LppX"/>
</dbReference>